<dbReference type="EMBL" id="BAAASR010000018">
    <property type="protein sequence ID" value="GAA2497462.1"/>
    <property type="molecule type" value="Genomic_DNA"/>
</dbReference>
<feature type="region of interest" description="Disordered" evidence="4">
    <location>
        <begin position="661"/>
        <end position="680"/>
    </location>
</feature>
<dbReference type="InterPro" id="IPR006162">
    <property type="entry name" value="Ppantetheine_attach_site"/>
</dbReference>
<dbReference type="Pfam" id="PF01370">
    <property type="entry name" value="Epimerase"/>
    <property type="match status" value="1"/>
</dbReference>
<dbReference type="PANTHER" id="PTHR45527:SF1">
    <property type="entry name" value="FATTY ACID SYNTHASE"/>
    <property type="match status" value="1"/>
</dbReference>
<dbReference type="Proteomes" id="UP001499942">
    <property type="component" value="Unassembled WGS sequence"/>
</dbReference>
<dbReference type="SMART" id="SM00823">
    <property type="entry name" value="PKS_PP"/>
    <property type="match status" value="1"/>
</dbReference>
<dbReference type="RefSeq" id="WP_344361458.1">
    <property type="nucleotide sequence ID" value="NZ_BAAASR010000018.1"/>
</dbReference>
<organism evidence="6 7">
    <name type="scientific">Streptomyces gobitricini</name>
    <dbReference type="NCBI Taxonomy" id="68211"/>
    <lineage>
        <taxon>Bacteria</taxon>
        <taxon>Bacillati</taxon>
        <taxon>Actinomycetota</taxon>
        <taxon>Actinomycetes</taxon>
        <taxon>Kitasatosporales</taxon>
        <taxon>Streptomycetaceae</taxon>
        <taxon>Streptomyces</taxon>
    </lineage>
</organism>
<dbReference type="CDD" id="cd19531">
    <property type="entry name" value="LCL_NRPS-like"/>
    <property type="match status" value="1"/>
</dbReference>
<dbReference type="SUPFAM" id="SSF47336">
    <property type="entry name" value="ACP-like"/>
    <property type="match status" value="1"/>
</dbReference>
<keyword evidence="2" id="KW-0596">Phosphopantetheine</keyword>
<dbReference type="InterPro" id="IPR025110">
    <property type="entry name" value="AMP-bd_C"/>
</dbReference>
<accession>A0ABN3MA17</accession>
<dbReference type="InterPro" id="IPR001242">
    <property type="entry name" value="Condensation_dom"/>
</dbReference>
<dbReference type="Pfam" id="PF00668">
    <property type="entry name" value="Condensation"/>
    <property type="match status" value="1"/>
</dbReference>
<dbReference type="InterPro" id="IPR020806">
    <property type="entry name" value="PKS_PP-bd"/>
</dbReference>
<dbReference type="Pfam" id="PF13193">
    <property type="entry name" value="AMP-binding_C"/>
    <property type="match status" value="1"/>
</dbReference>
<dbReference type="InterPro" id="IPR036291">
    <property type="entry name" value="NAD(P)-bd_dom_sf"/>
</dbReference>
<dbReference type="SUPFAM" id="SSF51735">
    <property type="entry name" value="NAD(P)-binding Rossmann-fold domains"/>
    <property type="match status" value="1"/>
</dbReference>
<evidence type="ECO:0000256" key="1">
    <source>
        <dbReference type="ARBA" id="ARBA00001957"/>
    </source>
</evidence>
<evidence type="ECO:0000313" key="7">
    <source>
        <dbReference type="Proteomes" id="UP001499942"/>
    </source>
</evidence>
<dbReference type="Gene3D" id="1.10.1200.10">
    <property type="entry name" value="ACP-like"/>
    <property type="match status" value="1"/>
</dbReference>
<dbReference type="Gene3D" id="3.30.559.30">
    <property type="entry name" value="Nonribosomal peptide synthetase, condensation domain"/>
    <property type="match status" value="1"/>
</dbReference>
<dbReference type="InterPro" id="IPR009081">
    <property type="entry name" value="PP-bd_ACP"/>
</dbReference>
<feature type="region of interest" description="Disordered" evidence="4">
    <location>
        <begin position="23"/>
        <end position="45"/>
    </location>
</feature>
<name>A0ABN3MA17_9ACTN</name>
<dbReference type="Gene3D" id="3.30.559.10">
    <property type="entry name" value="Chloramphenicol acetyltransferase-like domain"/>
    <property type="match status" value="1"/>
</dbReference>
<dbReference type="Pfam" id="PF00550">
    <property type="entry name" value="PP-binding"/>
    <property type="match status" value="1"/>
</dbReference>
<keyword evidence="3" id="KW-0597">Phosphoprotein</keyword>
<dbReference type="Gene3D" id="3.30.300.30">
    <property type="match status" value="1"/>
</dbReference>
<gene>
    <name evidence="6" type="ORF">GCM10010393_31940</name>
</gene>
<dbReference type="InterPro" id="IPR036736">
    <property type="entry name" value="ACP-like_sf"/>
</dbReference>
<evidence type="ECO:0000256" key="2">
    <source>
        <dbReference type="ARBA" id="ARBA00022450"/>
    </source>
</evidence>
<dbReference type="InterPro" id="IPR001509">
    <property type="entry name" value="Epimerase_deHydtase"/>
</dbReference>
<feature type="compositionally biased region" description="Low complexity" evidence="4">
    <location>
        <begin position="23"/>
        <end position="34"/>
    </location>
</feature>
<keyword evidence="7" id="KW-1185">Reference proteome</keyword>
<evidence type="ECO:0000259" key="5">
    <source>
        <dbReference type="PROSITE" id="PS50075"/>
    </source>
</evidence>
<comment type="caution">
    <text evidence="6">The sequence shown here is derived from an EMBL/GenBank/DDBJ whole genome shotgun (WGS) entry which is preliminary data.</text>
</comment>
<protein>
    <recommendedName>
        <fullName evidence="5">Carrier domain-containing protein</fullName>
    </recommendedName>
</protein>
<dbReference type="PROSITE" id="PS00012">
    <property type="entry name" value="PHOSPHOPANTETHEINE"/>
    <property type="match status" value="1"/>
</dbReference>
<evidence type="ECO:0000313" key="6">
    <source>
        <dbReference type="EMBL" id="GAA2497462.1"/>
    </source>
</evidence>
<feature type="domain" description="Carrier" evidence="5">
    <location>
        <begin position="580"/>
        <end position="655"/>
    </location>
</feature>
<proteinExistence type="predicted"/>
<evidence type="ECO:0000256" key="3">
    <source>
        <dbReference type="ARBA" id="ARBA00022553"/>
    </source>
</evidence>
<reference evidence="6 7" key="1">
    <citation type="journal article" date="2019" name="Int. J. Syst. Evol. Microbiol.">
        <title>The Global Catalogue of Microorganisms (GCM) 10K type strain sequencing project: providing services to taxonomists for standard genome sequencing and annotation.</title>
        <authorList>
            <consortium name="The Broad Institute Genomics Platform"/>
            <consortium name="The Broad Institute Genome Sequencing Center for Infectious Disease"/>
            <person name="Wu L."/>
            <person name="Ma J."/>
        </authorList>
    </citation>
    <scope>NUCLEOTIDE SEQUENCE [LARGE SCALE GENOMIC DNA]</scope>
    <source>
        <strain evidence="6 7">JCM 5062</strain>
    </source>
</reference>
<dbReference type="InterPro" id="IPR023213">
    <property type="entry name" value="CAT-like_dom_sf"/>
</dbReference>
<dbReference type="SUPFAM" id="SSF52777">
    <property type="entry name" value="CoA-dependent acyltransferases"/>
    <property type="match status" value="2"/>
</dbReference>
<dbReference type="Gene3D" id="3.40.50.720">
    <property type="entry name" value="NAD(P)-binding Rossmann-like Domain"/>
    <property type="match status" value="1"/>
</dbReference>
<comment type="cofactor">
    <cofactor evidence="1">
        <name>pantetheine 4'-phosphate</name>
        <dbReference type="ChEBI" id="CHEBI:47942"/>
    </cofactor>
</comment>
<evidence type="ECO:0000256" key="4">
    <source>
        <dbReference type="SAM" id="MobiDB-lite"/>
    </source>
</evidence>
<dbReference type="PANTHER" id="PTHR45527">
    <property type="entry name" value="NONRIBOSOMAL PEPTIDE SYNTHETASE"/>
    <property type="match status" value="1"/>
</dbReference>
<sequence length="983" mass="103306">MASDTPTAPALALQEELLRRARAGGANRSAAPRAAAHHDQGPAPLSHAQRRMWLMDRLGPGDVSYNVPFATRLRGPLDVDALRAALTALVRRHEILRTRYGQRDGEPFQEAVPAPWAIEARVVETGPDGAHGLLAEEARRPFDLAAGPLPRLLVLRHGAQDHTVLLTFHHIAVDGPSLEVIARELALLYTAACGGTDPEPLTTPPRYADFARREHGAADRFEEGLRHWTARLEGAGSPPLPRPVRPPADAAARPADTLTVPLGPRVPEALRRLGASRRATPFTVALAAAFAALHRFTGEDDLVIGVAGTHRRGTDMRGLVGLCVNTLPLRVDTSGDPAFTVLVERVRDALLEAQRHRDVPFDLMVERLGAAARAADGTALVRVTADVVAEPTALRLPGTEGQYVDVCVGGAKFDLSFALLDTGSPAALVQYVRTALDAPAAVALADGFAALLTAVAADPGARLSRLPATAPAHAPDRPAGGAPCGREADPDAHPAEVLLRAHPRVADAVVVEPAGGGPLLAYAVPCGVGGPSRAELRSVLRASLAPELVPVTVTLVDAMPRTAQGAPDVSRLPGMPAAPAFAGPCAEAVSEAFAAVLGCPSPGPDDDFFALGGHSLAAVRLAERLRGALRLPLTGLDVLQARTPRGVVALLDGRAEERAAATAAAPARRGRSRGTREGTVLVTGGTGGVGAFVVRELAARGRPVLALARPESAHLVAGDGVDVVEGDLADPEGLAAAVARADAVIHAACTFTRPEVDVAALEAMVQAWKRGPFVFVSSVDAYGRPADDVVEEESPSRQPLSPYGRAKLDCERLLLDAAGTAGRGGASAVRSPLVWGPHDRLRDQLRWGATGVLYQAVREGRPVTLPRPGARGHAWYGAPWVHASALARAVASCLDAPVHGVANAVGGHVSWRDLATRLVELLHPDDRGLRDGAVRAIRETDEVHPDLDHHWRYRADRLAPSLRVHPGESWRTVLGEMTGTSRS</sequence>
<dbReference type="InterPro" id="IPR045851">
    <property type="entry name" value="AMP-bd_C_sf"/>
</dbReference>
<dbReference type="SUPFAM" id="SSF56801">
    <property type="entry name" value="Acetyl-CoA synthetase-like"/>
    <property type="match status" value="1"/>
</dbReference>
<feature type="region of interest" description="Disordered" evidence="4">
    <location>
        <begin position="468"/>
        <end position="490"/>
    </location>
</feature>
<dbReference type="PROSITE" id="PS50075">
    <property type="entry name" value="CARRIER"/>
    <property type="match status" value="1"/>
</dbReference>